<proteinExistence type="predicted"/>
<evidence type="ECO:0000313" key="2">
    <source>
        <dbReference type="Proteomes" id="UP000317496"/>
    </source>
</evidence>
<dbReference type="RefSeq" id="WP_144067875.1">
    <property type="nucleotide sequence ID" value="NZ_CP041636.1"/>
</dbReference>
<name>A0A516GZD8_9PROT</name>
<protein>
    <submittedName>
        <fullName evidence="1">Uncharacterized protein</fullName>
    </submittedName>
</protein>
<dbReference type="EMBL" id="CP041636">
    <property type="protein sequence ID" value="QDO96894.1"/>
    <property type="molecule type" value="Genomic_DNA"/>
</dbReference>
<sequence>MTYQSRINTGTAFRRLPDQITVQHGPREELGHFFLTADKAARERGVSLSLNADFDYLRNVNNANKDSWDSLAPSFNNSLSDIDASNGFCIIGRNEAGDVVSTQAARVYDLTGSSLAECVSSFRFFYADPKQMCEPGETCSFTSPSATKLSGRIVFSGSTWIHPDYRKRGLPAILPRISRALALTQWNTDYTISFVKFILVEKGVAKAYGYSNVEPALEWRAPDGKMRYQGALIWMDRQELLADMQRFPDLIAPKDEHVAPVTGEIRAALN</sequence>
<gene>
    <name evidence="1" type="ORF">FNB15_06200</name>
</gene>
<dbReference type="AlphaFoldDB" id="A0A516GZD8"/>
<dbReference type="OrthoDB" id="7306993at2"/>
<keyword evidence="2" id="KW-1185">Reference proteome</keyword>
<accession>A0A516GZD8</accession>
<organism evidence="1 2">
    <name type="scientific">Ferrovibrio terrae</name>
    <dbReference type="NCBI Taxonomy" id="2594003"/>
    <lineage>
        <taxon>Bacteria</taxon>
        <taxon>Pseudomonadati</taxon>
        <taxon>Pseudomonadota</taxon>
        <taxon>Alphaproteobacteria</taxon>
        <taxon>Rhodospirillales</taxon>
        <taxon>Rhodospirillaceae</taxon>
        <taxon>Ferrovibrio</taxon>
    </lineage>
</organism>
<evidence type="ECO:0000313" key="1">
    <source>
        <dbReference type="EMBL" id="QDO96894.1"/>
    </source>
</evidence>
<dbReference type="Proteomes" id="UP000317496">
    <property type="component" value="Chromosome"/>
</dbReference>
<dbReference type="KEGG" id="fer:FNB15_06200"/>
<reference evidence="1 2" key="1">
    <citation type="submission" date="2019-07" db="EMBL/GenBank/DDBJ databases">
        <title>Genome sequencing for Ferrovibrio sp. K5.</title>
        <authorList>
            <person name="Park S.-J."/>
        </authorList>
    </citation>
    <scope>NUCLEOTIDE SEQUENCE [LARGE SCALE GENOMIC DNA]</scope>
    <source>
        <strain evidence="1 2">K5</strain>
    </source>
</reference>